<dbReference type="Gene3D" id="1.10.510.10">
    <property type="entry name" value="Transferase(Phosphotransferase) domain 1"/>
    <property type="match status" value="1"/>
</dbReference>
<evidence type="ECO:0000313" key="3">
    <source>
        <dbReference type="Proteomes" id="UP000324639"/>
    </source>
</evidence>
<protein>
    <submittedName>
        <fullName evidence="2">Bgt-50980</fullName>
    </submittedName>
</protein>
<keyword evidence="3" id="KW-1185">Reference proteome</keyword>
<accession>A0A9X9LAN9</accession>
<dbReference type="SUPFAM" id="SSF56112">
    <property type="entry name" value="Protein kinase-like (PK-like)"/>
    <property type="match status" value="1"/>
</dbReference>
<dbReference type="PANTHER" id="PTHR38248">
    <property type="entry name" value="FUNK1 6"/>
    <property type="match status" value="1"/>
</dbReference>
<dbReference type="Proteomes" id="UP000324639">
    <property type="component" value="Chromosome Bgt_-02"/>
</dbReference>
<reference evidence="2 3" key="1">
    <citation type="submission" date="2018-08" db="EMBL/GenBank/DDBJ databases">
        <authorList>
            <person name="Muller C M."/>
        </authorList>
    </citation>
    <scope>NUCLEOTIDE SEQUENCE [LARGE SCALE GENOMIC DNA]</scope>
</reference>
<dbReference type="Pfam" id="PF17667">
    <property type="entry name" value="Pkinase_fungal"/>
    <property type="match status" value="1"/>
</dbReference>
<dbReference type="InterPro" id="IPR011009">
    <property type="entry name" value="Kinase-like_dom_sf"/>
</dbReference>
<dbReference type="InterPro" id="IPR040976">
    <property type="entry name" value="Pkinase_fungal"/>
</dbReference>
<feature type="domain" description="Fungal-type protein kinase" evidence="1">
    <location>
        <begin position="7"/>
        <end position="77"/>
    </location>
</feature>
<evidence type="ECO:0000259" key="1">
    <source>
        <dbReference type="Pfam" id="PF17667"/>
    </source>
</evidence>
<proteinExistence type="predicted"/>
<organism evidence="2 3">
    <name type="scientific">Blumeria graminis f. sp. tritici</name>
    <dbReference type="NCBI Taxonomy" id="62690"/>
    <lineage>
        <taxon>Eukaryota</taxon>
        <taxon>Fungi</taxon>
        <taxon>Dikarya</taxon>
        <taxon>Ascomycota</taxon>
        <taxon>Pezizomycotina</taxon>
        <taxon>Leotiomycetes</taxon>
        <taxon>Erysiphales</taxon>
        <taxon>Erysiphaceae</taxon>
        <taxon>Blumeria</taxon>
    </lineage>
</organism>
<evidence type="ECO:0000313" key="2">
    <source>
        <dbReference type="EMBL" id="VCU40393.1"/>
    </source>
</evidence>
<name>A0A9X9LAN9_BLUGR</name>
<dbReference type="PANTHER" id="PTHR38248:SF2">
    <property type="entry name" value="FUNK1 11"/>
    <property type="match status" value="1"/>
</dbReference>
<dbReference type="AlphaFoldDB" id="A0A9X9LAN9"/>
<dbReference type="EMBL" id="LR026985">
    <property type="protein sequence ID" value="VCU40393.1"/>
    <property type="molecule type" value="Genomic_DNA"/>
</dbReference>
<sequence length="81" mass="9155">MTGTEACKDWKRYVIDLDLAVLLTDGKPQEKRQAMTGTMEFMALEVLSGSCQTTGAVVEHSYRHDLESFFYVLLWQCLSCG</sequence>
<gene>
    <name evidence="2" type="ORF">BGT96224V316_LOCUS1632</name>
</gene>